<dbReference type="SUPFAM" id="SSF56601">
    <property type="entry name" value="beta-lactamase/transpeptidase-like"/>
    <property type="match status" value="1"/>
</dbReference>
<reference evidence="2 3" key="1">
    <citation type="submission" date="2024-09" db="EMBL/GenBank/DDBJ databases">
        <title>T2T genomes of carrot and Alternaria dauci and their utility for understanding host-pathogen interaction during carrot leaf blight disease.</title>
        <authorList>
            <person name="Liu W."/>
            <person name="Xu S."/>
            <person name="Ou C."/>
            <person name="Liu X."/>
            <person name="Zhuang F."/>
            <person name="Deng X.W."/>
        </authorList>
    </citation>
    <scope>NUCLEOTIDE SEQUENCE [LARGE SCALE GENOMIC DNA]</scope>
    <source>
        <strain evidence="2 3">A2016</strain>
    </source>
</reference>
<dbReference type="InterPro" id="IPR012338">
    <property type="entry name" value="Beta-lactam/transpept-like"/>
</dbReference>
<sequence length="393" mass="42316">MAKVQGTCDPRFAKLKDLFQSYLDSGEELGASVCVNLDGKDVVDLWGGHADAAQTRPWEKDTVTCIWSSTKTVTALAALVCIDRGLLDPNEKVSKYWPEFAANGKEGVEVRHFLSHAAGLGGWEETITIEDMCNIEKSTKLLEQQAPWWEPGTATGYHAFTMGHLIGELIRRVTGKRLQDFIAEELVRPLGADFQLGIPEKEWNRAADIIPPPAVPIEEIQAMLPNPSSLMFKTFAKNPGIDANWANQAVWRNSAIGAANGFSNARGLVRLLSVVSLQNSSFLSSKTIDQIFSTQQEGLDLIMPSKLHFGLGLALPGEGTIMANLPQGRVGSWGGWGGSQIVADADRKLTIGYVMNKMAAAGLGQEDGGKGGMGSARAKAFIAAAYEALGVET</sequence>
<dbReference type="InterPro" id="IPR001466">
    <property type="entry name" value="Beta-lactam-related"/>
</dbReference>
<keyword evidence="3" id="KW-1185">Reference proteome</keyword>
<accession>A0ABR3UR69</accession>
<dbReference type="Pfam" id="PF00144">
    <property type="entry name" value="Beta-lactamase"/>
    <property type="match status" value="1"/>
</dbReference>
<proteinExistence type="predicted"/>
<dbReference type="InterPro" id="IPR052907">
    <property type="entry name" value="Beta-lactamase/esterase"/>
</dbReference>
<gene>
    <name evidence="2" type="ORF">ACET3X_002978</name>
</gene>
<dbReference type="Proteomes" id="UP001578633">
    <property type="component" value="Chromosome 2"/>
</dbReference>
<feature type="domain" description="Beta-lactamase-related" evidence="1">
    <location>
        <begin position="16"/>
        <end position="363"/>
    </location>
</feature>
<dbReference type="GeneID" id="96083300"/>
<evidence type="ECO:0000259" key="1">
    <source>
        <dbReference type="Pfam" id="PF00144"/>
    </source>
</evidence>
<organism evidence="2 3">
    <name type="scientific">Alternaria dauci</name>
    <dbReference type="NCBI Taxonomy" id="48095"/>
    <lineage>
        <taxon>Eukaryota</taxon>
        <taxon>Fungi</taxon>
        <taxon>Dikarya</taxon>
        <taxon>Ascomycota</taxon>
        <taxon>Pezizomycotina</taxon>
        <taxon>Dothideomycetes</taxon>
        <taxon>Pleosporomycetidae</taxon>
        <taxon>Pleosporales</taxon>
        <taxon>Pleosporineae</taxon>
        <taxon>Pleosporaceae</taxon>
        <taxon>Alternaria</taxon>
        <taxon>Alternaria sect. Porri</taxon>
    </lineage>
</organism>
<name>A0ABR3UR69_9PLEO</name>
<dbReference type="RefSeq" id="XP_069309525.1">
    <property type="nucleotide sequence ID" value="XM_069449780.1"/>
</dbReference>
<evidence type="ECO:0000313" key="3">
    <source>
        <dbReference type="Proteomes" id="UP001578633"/>
    </source>
</evidence>
<dbReference type="PANTHER" id="PTHR43319:SF3">
    <property type="entry name" value="BETA-LACTAMASE-RELATED DOMAIN-CONTAINING PROTEIN"/>
    <property type="match status" value="1"/>
</dbReference>
<dbReference type="PANTHER" id="PTHR43319">
    <property type="entry name" value="BETA-LACTAMASE-RELATED"/>
    <property type="match status" value="1"/>
</dbReference>
<protein>
    <recommendedName>
        <fullName evidence="1">Beta-lactamase-related domain-containing protein</fullName>
    </recommendedName>
</protein>
<evidence type="ECO:0000313" key="2">
    <source>
        <dbReference type="EMBL" id="KAL1798941.1"/>
    </source>
</evidence>
<dbReference type="EMBL" id="JBHGVX010000002">
    <property type="protein sequence ID" value="KAL1798941.1"/>
    <property type="molecule type" value="Genomic_DNA"/>
</dbReference>
<comment type="caution">
    <text evidence="2">The sequence shown here is derived from an EMBL/GenBank/DDBJ whole genome shotgun (WGS) entry which is preliminary data.</text>
</comment>
<dbReference type="Gene3D" id="3.40.710.10">
    <property type="entry name" value="DD-peptidase/beta-lactamase superfamily"/>
    <property type="match status" value="1"/>
</dbReference>